<dbReference type="SUPFAM" id="SSF51905">
    <property type="entry name" value="FAD/NAD(P)-binding domain"/>
    <property type="match status" value="1"/>
</dbReference>
<dbReference type="Proteomes" id="UP001500729">
    <property type="component" value="Unassembled WGS sequence"/>
</dbReference>
<evidence type="ECO:0000259" key="6">
    <source>
        <dbReference type="Pfam" id="PF00732"/>
    </source>
</evidence>
<evidence type="ECO:0000313" key="8">
    <source>
        <dbReference type="EMBL" id="GAA0511491.1"/>
    </source>
</evidence>
<dbReference type="InterPro" id="IPR036188">
    <property type="entry name" value="FAD/NAD-bd_sf"/>
</dbReference>
<comment type="similarity">
    <text evidence="2">Belongs to the GMC oxidoreductase family.</text>
</comment>
<organism evidence="8 9">
    <name type="scientific">Saccharopolyspora erythraea</name>
    <name type="common">Streptomyces erythraeus</name>
    <dbReference type="NCBI Taxonomy" id="1836"/>
    <lineage>
        <taxon>Bacteria</taxon>
        <taxon>Bacillati</taxon>
        <taxon>Actinomycetota</taxon>
        <taxon>Actinomycetes</taxon>
        <taxon>Pseudonocardiales</taxon>
        <taxon>Pseudonocardiaceae</taxon>
        <taxon>Saccharopolyspora</taxon>
    </lineage>
</organism>
<dbReference type="InterPro" id="IPR000172">
    <property type="entry name" value="GMC_OxRdtase_N"/>
</dbReference>
<sequence>MNASRYADRHRYDAVVVGSGVYGSLVAKRLGERGWRVLVLEAGTGTTASWEGYTEAVRGFRAALLKSPNSPYLSNPAAPSPDATDPDGYFVQNPDVSPYGSDYLRAMGGTTLHWEGVVPRMHEHDFFGLLNYGHGRDWPFSSELDENGLNVLHEEDRKDVQKYYRQAEHELGVCGDAKELEHSGMTIPDYVYPMKALPQSYMDQVISRRLGNTKVTLHAEKSFELKPTVVPAPQARNGIPNPDYDNGRGYRPKGAAGLPNYGERCVGNSSCIPICPVQAKYTPLRTHEQFDHERVTVATRSIVTRVLFNTHGRATGVEYQVYDDPRSTAVTTHYVEGSMVVLAAHAIENAKLLLASGVKNDNIGRNLMDHPLVVTQGLMPEDVGPHRGPAATSFIDVFRDGPWRNTVAPFRIGLFNWGWGFKADSFSREVRALVERGTLKPTEAAKAPVIGRALRDQLAKHMPRQFQLEFMLEQPPDPNNRVTIDPAHRDRLGNYRPVIAYGIDKYVRAGAEQAVAVSGQLFAALGAEEWNFTLPQHKHRKGDEAVIDTILAGGKYHEILGARHGAGTHIMGDDVKTSVVDSYQCSHDHPNLYAVGCGSLCSVGTSNPTLTGAMLALRSADQIHDDLLDLNRPVTVRAPGHLPAAASPRN</sequence>
<dbReference type="PANTHER" id="PTHR42784:SF1">
    <property type="entry name" value="PYRANOSE 2-OXIDASE"/>
    <property type="match status" value="1"/>
</dbReference>
<dbReference type="InterPro" id="IPR007867">
    <property type="entry name" value="GMC_OxRtase_C"/>
</dbReference>
<evidence type="ECO:0000259" key="7">
    <source>
        <dbReference type="Pfam" id="PF05199"/>
    </source>
</evidence>
<feature type="domain" description="Glucose-methanol-choline oxidoreductase N-terminal" evidence="6">
    <location>
        <begin position="290"/>
        <end position="371"/>
    </location>
</feature>
<name>A0ABP3M4G0_SACER</name>
<evidence type="ECO:0000256" key="1">
    <source>
        <dbReference type="ARBA" id="ARBA00001974"/>
    </source>
</evidence>
<comment type="cofactor">
    <cofactor evidence="1">
        <name>FAD</name>
        <dbReference type="ChEBI" id="CHEBI:57692"/>
    </cofactor>
</comment>
<dbReference type="Pfam" id="PF05199">
    <property type="entry name" value="GMC_oxred_C"/>
    <property type="match status" value="1"/>
</dbReference>
<gene>
    <name evidence="8" type="ORF">GCM10009533_07960</name>
</gene>
<accession>A0ABP3M4G0</accession>
<keyword evidence="4" id="KW-0274">FAD</keyword>
<evidence type="ECO:0000256" key="5">
    <source>
        <dbReference type="ARBA" id="ARBA00023002"/>
    </source>
</evidence>
<protein>
    <submittedName>
        <fullName evidence="8">GMC family oxidoreductase</fullName>
    </submittedName>
</protein>
<keyword evidence="3" id="KW-0285">Flavoprotein</keyword>
<evidence type="ECO:0000313" key="9">
    <source>
        <dbReference type="Proteomes" id="UP001500729"/>
    </source>
</evidence>
<evidence type="ECO:0000256" key="3">
    <source>
        <dbReference type="ARBA" id="ARBA00022630"/>
    </source>
</evidence>
<dbReference type="Pfam" id="PF00732">
    <property type="entry name" value="GMC_oxred_N"/>
    <property type="match status" value="1"/>
</dbReference>
<dbReference type="InterPro" id="IPR051473">
    <property type="entry name" value="P2Ox-like"/>
</dbReference>
<dbReference type="EMBL" id="BAAAGS010000003">
    <property type="protein sequence ID" value="GAA0511491.1"/>
    <property type="molecule type" value="Genomic_DNA"/>
</dbReference>
<reference evidence="9" key="1">
    <citation type="journal article" date="2019" name="Int. J. Syst. Evol. Microbiol.">
        <title>The Global Catalogue of Microorganisms (GCM) 10K type strain sequencing project: providing services to taxonomists for standard genome sequencing and annotation.</title>
        <authorList>
            <consortium name="The Broad Institute Genomics Platform"/>
            <consortium name="The Broad Institute Genome Sequencing Center for Infectious Disease"/>
            <person name="Wu L."/>
            <person name="Ma J."/>
        </authorList>
    </citation>
    <scope>NUCLEOTIDE SEQUENCE [LARGE SCALE GENOMIC DNA]</scope>
    <source>
        <strain evidence="9">JCM 10303</strain>
    </source>
</reference>
<evidence type="ECO:0000256" key="2">
    <source>
        <dbReference type="ARBA" id="ARBA00010790"/>
    </source>
</evidence>
<dbReference type="Gene3D" id="3.50.50.60">
    <property type="entry name" value="FAD/NAD(P)-binding domain"/>
    <property type="match status" value="2"/>
</dbReference>
<comment type="caution">
    <text evidence="8">The sequence shown here is derived from an EMBL/GenBank/DDBJ whole genome shotgun (WGS) entry which is preliminary data.</text>
</comment>
<dbReference type="PANTHER" id="PTHR42784">
    <property type="entry name" value="PYRANOSE 2-OXIDASE"/>
    <property type="match status" value="1"/>
</dbReference>
<feature type="domain" description="Glucose-methanol-choline oxidoreductase C-terminal" evidence="7">
    <location>
        <begin position="476"/>
        <end position="616"/>
    </location>
</feature>
<evidence type="ECO:0000256" key="4">
    <source>
        <dbReference type="ARBA" id="ARBA00022827"/>
    </source>
</evidence>
<keyword evidence="5" id="KW-0560">Oxidoreductase</keyword>
<proteinExistence type="inferred from homology"/>
<keyword evidence="9" id="KW-1185">Reference proteome</keyword>
<dbReference type="RefSeq" id="WP_009949562.1">
    <property type="nucleotide sequence ID" value="NZ_BAAAGS010000003.1"/>
</dbReference>